<dbReference type="EMBL" id="CAJPDS010000074">
    <property type="protein sequence ID" value="CAF9934361.1"/>
    <property type="molecule type" value="Genomic_DNA"/>
</dbReference>
<feature type="compositionally biased region" description="Basic residues" evidence="1">
    <location>
        <begin position="209"/>
        <end position="220"/>
    </location>
</feature>
<dbReference type="OrthoDB" id="6508832at2759"/>
<feature type="region of interest" description="Disordered" evidence="1">
    <location>
        <begin position="29"/>
        <end position="59"/>
    </location>
</feature>
<evidence type="ECO:0000313" key="2">
    <source>
        <dbReference type="EMBL" id="CAF9934361.1"/>
    </source>
</evidence>
<comment type="caution">
    <text evidence="2">The sequence shown here is derived from an EMBL/GenBank/DDBJ whole genome shotgun (WGS) entry which is preliminary data.</text>
</comment>
<feature type="region of interest" description="Disordered" evidence="1">
    <location>
        <begin position="200"/>
        <end position="226"/>
    </location>
</feature>
<keyword evidence="3" id="KW-1185">Reference proteome</keyword>
<proteinExistence type="predicted"/>
<dbReference type="AlphaFoldDB" id="A0A8H3FY15"/>
<protein>
    <submittedName>
        <fullName evidence="2">Uncharacterized protein</fullName>
    </submittedName>
</protein>
<name>A0A8H3FY15_9LECA</name>
<evidence type="ECO:0000256" key="1">
    <source>
        <dbReference type="SAM" id="MobiDB-lite"/>
    </source>
</evidence>
<sequence length="226" mass="26429">MFKALDTLHNAINGDTDAYKRVVKELDGLKAKAPKRSPARQQERGRDGVTRNQQDEVQPSAVIPNRPSIFERPYPTLSGRRTVPHLINTNGVPFLRYKKPQSSTLSRVITDKIMAHENRSIKKWEYQDQVQIGIMEDAWDKDLSRYCGLSIPDDPRPKWRTAPSFALEELQNSSKRHLERTREIGLNLYRIMEKERALAEKERLARRDEKHRRHKAKRLARREADK</sequence>
<accession>A0A8H3FY15</accession>
<evidence type="ECO:0000313" key="3">
    <source>
        <dbReference type="Proteomes" id="UP000664521"/>
    </source>
</evidence>
<dbReference type="Proteomes" id="UP000664521">
    <property type="component" value="Unassembled WGS sequence"/>
</dbReference>
<gene>
    <name evidence="2" type="ORF">HETSPECPRED_009201</name>
</gene>
<reference evidence="2" key="1">
    <citation type="submission" date="2021-03" db="EMBL/GenBank/DDBJ databases">
        <authorList>
            <person name="Tagirdzhanova G."/>
        </authorList>
    </citation>
    <scope>NUCLEOTIDE SEQUENCE</scope>
</reference>
<organism evidence="2 3">
    <name type="scientific">Heterodermia speciosa</name>
    <dbReference type="NCBI Taxonomy" id="116794"/>
    <lineage>
        <taxon>Eukaryota</taxon>
        <taxon>Fungi</taxon>
        <taxon>Dikarya</taxon>
        <taxon>Ascomycota</taxon>
        <taxon>Pezizomycotina</taxon>
        <taxon>Lecanoromycetes</taxon>
        <taxon>OSLEUM clade</taxon>
        <taxon>Lecanoromycetidae</taxon>
        <taxon>Caliciales</taxon>
        <taxon>Physciaceae</taxon>
        <taxon>Heterodermia</taxon>
    </lineage>
</organism>